<sequence>PGIRTGFTVTVGQLTPLVDFYSKLPKGPAPTRIGGLKTRYFSGKNASAAPVL</sequence>
<name>A0AAD7MRW8_9AGAR</name>
<evidence type="ECO:0000313" key="1">
    <source>
        <dbReference type="EMBL" id="KAJ7728004.1"/>
    </source>
</evidence>
<reference evidence="1" key="1">
    <citation type="submission" date="2023-03" db="EMBL/GenBank/DDBJ databases">
        <title>Massive genome expansion in bonnet fungi (Mycena s.s.) driven by repeated elements and novel gene families across ecological guilds.</title>
        <authorList>
            <consortium name="Lawrence Berkeley National Laboratory"/>
            <person name="Harder C.B."/>
            <person name="Miyauchi S."/>
            <person name="Viragh M."/>
            <person name="Kuo A."/>
            <person name="Thoen E."/>
            <person name="Andreopoulos B."/>
            <person name="Lu D."/>
            <person name="Skrede I."/>
            <person name="Drula E."/>
            <person name="Henrissat B."/>
            <person name="Morin E."/>
            <person name="Kohler A."/>
            <person name="Barry K."/>
            <person name="LaButti K."/>
            <person name="Morin E."/>
            <person name="Salamov A."/>
            <person name="Lipzen A."/>
            <person name="Mereny Z."/>
            <person name="Hegedus B."/>
            <person name="Baldrian P."/>
            <person name="Stursova M."/>
            <person name="Weitz H."/>
            <person name="Taylor A."/>
            <person name="Grigoriev I.V."/>
            <person name="Nagy L.G."/>
            <person name="Martin F."/>
            <person name="Kauserud H."/>
        </authorList>
    </citation>
    <scope>NUCLEOTIDE SEQUENCE</scope>
    <source>
        <strain evidence="1">CBHHK188m</strain>
    </source>
</reference>
<dbReference type="Pfam" id="PF10791">
    <property type="entry name" value="F1F0-ATPsyn_F"/>
    <property type="match status" value="1"/>
</dbReference>
<accession>A0AAD7MRW8</accession>
<dbReference type="Proteomes" id="UP001215280">
    <property type="component" value="Unassembled WGS sequence"/>
</dbReference>
<dbReference type="GO" id="GO:0015986">
    <property type="term" value="P:proton motive force-driven ATP synthesis"/>
    <property type="evidence" value="ECO:0007669"/>
    <property type="project" value="InterPro"/>
</dbReference>
<dbReference type="EMBL" id="JARJLG010000208">
    <property type="protein sequence ID" value="KAJ7728004.1"/>
    <property type="molecule type" value="Genomic_DNA"/>
</dbReference>
<feature type="non-terminal residue" evidence="1">
    <location>
        <position position="1"/>
    </location>
</feature>
<gene>
    <name evidence="1" type="ORF">DFH07DRAFT_693257</name>
</gene>
<dbReference type="AlphaFoldDB" id="A0AAD7MRW8"/>
<feature type="non-terminal residue" evidence="1">
    <location>
        <position position="52"/>
    </location>
</feature>
<organism evidence="1 2">
    <name type="scientific">Mycena maculata</name>
    <dbReference type="NCBI Taxonomy" id="230809"/>
    <lineage>
        <taxon>Eukaryota</taxon>
        <taxon>Fungi</taxon>
        <taxon>Dikarya</taxon>
        <taxon>Basidiomycota</taxon>
        <taxon>Agaricomycotina</taxon>
        <taxon>Agaricomycetes</taxon>
        <taxon>Agaricomycetidae</taxon>
        <taxon>Agaricales</taxon>
        <taxon>Marasmiineae</taxon>
        <taxon>Mycenaceae</taxon>
        <taxon>Mycena</taxon>
    </lineage>
</organism>
<keyword evidence="2" id="KW-1185">Reference proteome</keyword>
<evidence type="ECO:0000313" key="2">
    <source>
        <dbReference type="Proteomes" id="UP001215280"/>
    </source>
</evidence>
<dbReference type="InterPro" id="IPR019727">
    <property type="entry name" value="ATP_synth_F0_fsu_mt_fun"/>
</dbReference>
<proteinExistence type="predicted"/>
<comment type="caution">
    <text evidence="1">The sequence shown here is derived from an EMBL/GenBank/DDBJ whole genome shotgun (WGS) entry which is preliminary data.</text>
</comment>
<protein>
    <submittedName>
        <fullName evidence="1">Uncharacterized protein</fullName>
    </submittedName>
</protein>